<evidence type="ECO:0000259" key="13">
    <source>
        <dbReference type="SMART" id="SM00756"/>
    </source>
</evidence>
<dbReference type="Pfam" id="PF13462">
    <property type="entry name" value="Thioredoxin_4"/>
    <property type="match status" value="1"/>
</dbReference>
<dbReference type="InterPro" id="IPR038354">
    <property type="entry name" value="VKOR_sf"/>
</dbReference>
<accession>A0ABX7NW48</accession>
<dbReference type="InterPro" id="IPR012932">
    <property type="entry name" value="VKOR"/>
</dbReference>
<dbReference type="PANTHER" id="PTHR13887:SF14">
    <property type="entry name" value="DISULFIDE BOND FORMATION PROTEIN D"/>
    <property type="match status" value="1"/>
</dbReference>
<feature type="transmembrane region" description="Helical" evidence="12">
    <location>
        <begin position="172"/>
        <end position="191"/>
    </location>
</feature>
<dbReference type="PANTHER" id="PTHR13887">
    <property type="entry name" value="GLUTATHIONE S-TRANSFERASE KAPPA"/>
    <property type="match status" value="1"/>
</dbReference>
<comment type="similarity">
    <text evidence="2">Belongs to the thioredoxin family. DsbA subfamily.</text>
</comment>
<keyword evidence="8" id="KW-0560">Oxidoreductase</keyword>
<dbReference type="Gene3D" id="1.20.1440.130">
    <property type="entry name" value="VKOR domain"/>
    <property type="match status" value="1"/>
</dbReference>
<feature type="transmembrane region" description="Helical" evidence="12">
    <location>
        <begin position="75"/>
        <end position="101"/>
    </location>
</feature>
<evidence type="ECO:0000256" key="8">
    <source>
        <dbReference type="ARBA" id="ARBA00023002"/>
    </source>
</evidence>
<evidence type="ECO:0000256" key="1">
    <source>
        <dbReference type="ARBA" id="ARBA00004141"/>
    </source>
</evidence>
<feature type="transmembrane region" description="Helical" evidence="12">
    <location>
        <begin position="143"/>
        <end position="160"/>
    </location>
</feature>
<gene>
    <name evidence="14" type="ORF">JY651_49810</name>
</gene>
<evidence type="ECO:0000256" key="11">
    <source>
        <dbReference type="ARBA" id="ARBA00023284"/>
    </source>
</evidence>
<evidence type="ECO:0000256" key="12">
    <source>
        <dbReference type="SAM" id="Phobius"/>
    </source>
</evidence>
<feature type="domain" description="Vitamin K epoxide reductase" evidence="13">
    <location>
        <begin position="12"/>
        <end position="160"/>
    </location>
</feature>
<keyword evidence="11" id="KW-0676">Redox-active center</keyword>
<evidence type="ECO:0000256" key="7">
    <source>
        <dbReference type="ARBA" id="ARBA00022989"/>
    </source>
</evidence>
<evidence type="ECO:0000313" key="15">
    <source>
        <dbReference type="Proteomes" id="UP000662747"/>
    </source>
</evidence>
<keyword evidence="5" id="KW-0874">Quinone</keyword>
<dbReference type="InterPro" id="IPR012336">
    <property type="entry name" value="Thioredoxin-like_fold"/>
</dbReference>
<evidence type="ECO:0000256" key="5">
    <source>
        <dbReference type="ARBA" id="ARBA00022719"/>
    </source>
</evidence>
<comment type="subcellular location">
    <subcellularLocation>
        <location evidence="1">Membrane</location>
        <topology evidence="1">Multi-pass membrane protein</topology>
    </subcellularLocation>
</comment>
<feature type="transmembrane region" description="Helical" evidence="12">
    <location>
        <begin position="113"/>
        <end position="137"/>
    </location>
</feature>
<dbReference type="EMBL" id="CP071090">
    <property type="protein sequence ID" value="QSQ23099.1"/>
    <property type="molecule type" value="Genomic_DNA"/>
</dbReference>
<organism evidence="14 15">
    <name type="scientific">Pyxidicoccus parkwayensis</name>
    <dbReference type="NCBI Taxonomy" id="2813578"/>
    <lineage>
        <taxon>Bacteria</taxon>
        <taxon>Pseudomonadati</taxon>
        <taxon>Myxococcota</taxon>
        <taxon>Myxococcia</taxon>
        <taxon>Myxococcales</taxon>
        <taxon>Cystobacterineae</taxon>
        <taxon>Myxococcaceae</taxon>
        <taxon>Pyxidicoccus</taxon>
    </lineage>
</organism>
<sequence length="465" mass="48216">MSPKSSSKAPSPTAPVRGALALLVLGLAESGLAIFQWMQLLTLREGGSTVCGISETVNCETVWNSAFASRVHEMLGIPVAGLGVLWGLVAVGLSALYLAWARAGRTVRPAANGLRLVALVGVVSALVFASVSFSVGVVCPTCLGTYVLVAAFAGVALRGLPGPLAPASGEWGATLQWTVGIALAAFLALLLPGRATPKASDSAASLLPPAPVASKSADGTPQASVPPASLEDFLKGLNAEQKQFIADGLAQYRASTPLPAAAPARKLYGPPDAPVKIVEWTDPKCPHCKALVEEMAVLKQRVPQGKMSLEARQFPLDGSCNPALPRRGPDAPSVRCIAAKAQICLEGAPDYWELREKMFAAQAFLDTERALEIASSGSVSRMQLDACMSSPATAAKLQEDSAYALKHHISGTPLVVVNGRETLPSAPLLYALVMADGNPSAPAFNVLPPPRPMSALADDHAGHGH</sequence>
<evidence type="ECO:0000256" key="6">
    <source>
        <dbReference type="ARBA" id="ARBA00022729"/>
    </source>
</evidence>
<dbReference type="CDD" id="cd12920">
    <property type="entry name" value="VKOR_3"/>
    <property type="match status" value="1"/>
</dbReference>
<name>A0ABX7NW48_9BACT</name>
<keyword evidence="15" id="KW-1185">Reference proteome</keyword>
<dbReference type="Proteomes" id="UP000662747">
    <property type="component" value="Chromosome"/>
</dbReference>
<dbReference type="SUPFAM" id="SSF52833">
    <property type="entry name" value="Thioredoxin-like"/>
    <property type="match status" value="1"/>
</dbReference>
<evidence type="ECO:0000256" key="10">
    <source>
        <dbReference type="ARBA" id="ARBA00023157"/>
    </source>
</evidence>
<keyword evidence="7 12" id="KW-1133">Transmembrane helix</keyword>
<evidence type="ECO:0000313" key="14">
    <source>
        <dbReference type="EMBL" id="QSQ23099.1"/>
    </source>
</evidence>
<dbReference type="InterPro" id="IPR036249">
    <property type="entry name" value="Thioredoxin-like_sf"/>
</dbReference>
<keyword evidence="4 12" id="KW-0812">Transmembrane</keyword>
<evidence type="ECO:0000256" key="3">
    <source>
        <dbReference type="ARBA" id="ARBA00006214"/>
    </source>
</evidence>
<dbReference type="SMART" id="SM00756">
    <property type="entry name" value="VKc"/>
    <property type="match status" value="1"/>
</dbReference>
<evidence type="ECO:0000256" key="4">
    <source>
        <dbReference type="ARBA" id="ARBA00022692"/>
    </source>
</evidence>
<dbReference type="Pfam" id="PF07884">
    <property type="entry name" value="VKOR"/>
    <property type="match status" value="1"/>
</dbReference>
<evidence type="ECO:0000256" key="2">
    <source>
        <dbReference type="ARBA" id="ARBA00005791"/>
    </source>
</evidence>
<proteinExistence type="inferred from homology"/>
<evidence type="ECO:0000256" key="9">
    <source>
        <dbReference type="ARBA" id="ARBA00023136"/>
    </source>
</evidence>
<dbReference type="Gene3D" id="3.40.30.10">
    <property type="entry name" value="Glutaredoxin"/>
    <property type="match status" value="1"/>
</dbReference>
<keyword evidence="9 12" id="KW-0472">Membrane</keyword>
<keyword evidence="10" id="KW-1015">Disulfide bond</keyword>
<protein>
    <submittedName>
        <fullName evidence="14">Thioredoxin domain-containing protein</fullName>
    </submittedName>
</protein>
<keyword evidence="6" id="KW-0732">Signal</keyword>
<comment type="similarity">
    <text evidence="3">Belongs to the VKOR family.</text>
</comment>
<reference evidence="14 15" key="1">
    <citation type="submission" date="2021-02" db="EMBL/GenBank/DDBJ databases">
        <title>De Novo genome assembly of isolated myxobacteria.</title>
        <authorList>
            <person name="Stevens D.C."/>
        </authorList>
    </citation>
    <scope>NUCLEOTIDE SEQUENCE [LARGE SCALE GENOMIC DNA]</scope>
    <source>
        <strain evidence="15">SCPEA02</strain>
    </source>
</reference>
<dbReference type="RefSeq" id="WP_206724674.1">
    <property type="nucleotide sequence ID" value="NZ_CP071090.1"/>
</dbReference>